<evidence type="ECO:0000256" key="1">
    <source>
        <dbReference type="SAM" id="MobiDB-lite"/>
    </source>
</evidence>
<dbReference type="AlphaFoldDB" id="A0A917BD69"/>
<feature type="region of interest" description="Disordered" evidence="1">
    <location>
        <begin position="50"/>
        <end position="71"/>
    </location>
</feature>
<name>A0A917BD69_9MICO</name>
<dbReference type="RefSeq" id="WP_372435741.1">
    <property type="nucleotide sequence ID" value="NZ_JACDTW010000004.1"/>
</dbReference>
<evidence type="ECO:0000313" key="3">
    <source>
        <dbReference type="Proteomes" id="UP000598775"/>
    </source>
</evidence>
<dbReference type="EMBL" id="BMGP01000005">
    <property type="protein sequence ID" value="GGF34887.1"/>
    <property type="molecule type" value="Genomic_DNA"/>
</dbReference>
<reference evidence="2 3" key="1">
    <citation type="journal article" date="2014" name="Int. J. Syst. Evol. Microbiol.">
        <title>Complete genome sequence of Corynebacterium casei LMG S-19264T (=DSM 44701T), isolated from a smear-ripened cheese.</title>
        <authorList>
            <consortium name="US DOE Joint Genome Institute (JGI-PGF)"/>
            <person name="Walter F."/>
            <person name="Albersmeier A."/>
            <person name="Kalinowski J."/>
            <person name="Ruckert C."/>
        </authorList>
    </citation>
    <scope>NUCLEOTIDE SEQUENCE [LARGE SCALE GENOMIC DNA]</scope>
    <source>
        <strain evidence="2 3">CGMCC 1.12976</strain>
    </source>
</reference>
<keyword evidence="3" id="KW-1185">Reference proteome</keyword>
<comment type="caution">
    <text evidence="2">The sequence shown here is derived from an EMBL/GenBank/DDBJ whole genome shotgun (WGS) entry which is preliminary data.</text>
</comment>
<accession>A0A917BD69</accession>
<protein>
    <submittedName>
        <fullName evidence="2">Uncharacterized protein</fullName>
    </submittedName>
</protein>
<proteinExistence type="predicted"/>
<sequence length="71" mass="7797">MRVNVQRLLGAAVVFTTRLNIGMQPELTHGNGPVDRAFVDGGDSDRARVGQQRVHNASGEQFGHKRPPYRG</sequence>
<dbReference type="Proteomes" id="UP000598775">
    <property type="component" value="Unassembled WGS sequence"/>
</dbReference>
<evidence type="ECO:0000313" key="2">
    <source>
        <dbReference type="EMBL" id="GGF34887.1"/>
    </source>
</evidence>
<organism evidence="2 3">
    <name type="scientific">Subtercola lobariae</name>
    <dbReference type="NCBI Taxonomy" id="1588641"/>
    <lineage>
        <taxon>Bacteria</taxon>
        <taxon>Bacillati</taxon>
        <taxon>Actinomycetota</taxon>
        <taxon>Actinomycetes</taxon>
        <taxon>Micrococcales</taxon>
        <taxon>Microbacteriaceae</taxon>
        <taxon>Subtercola</taxon>
    </lineage>
</organism>
<gene>
    <name evidence="2" type="ORF">GCM10011399_29960</name>
</gene>